<dbReference type="AlphaFoldDB" id="A0A699H5V5"/>
<evidence type="ECO:0000313" key="1">
    <source>
        <dbReference type="EMBL" id="GEX49654.1"/>
    </source>
</evidence>
<reference evidence="1" key="1">
    <citation type="journal article" date="2019" name="Sci. Rep.">
        <title>Draft genome of Tanacetum cinerariifolium, the natural source of mosquito coil.</title>
        <authorList>
            <person name="Yamashiro T."/>
            <person name="Shiraishi A."/>
            <person name="Satake H."/>
            <person name="Nakayama K."/>
        </authorList>
    </citation>
    <scope>NUCLEOTIDE SEQUENCE</scope>
</reference>
<organism evidence="1">
    <name type="scientific">Tanacetum cinerariifolium</name>
    <name type="common">Dalmatian daisy</name>
    <name type="synonym">Chrysanthemum cinerariifolium</name>
    <dbReference type="NCBI Taxonomy" id="118510"/>
    <lineage>
        <taxon>Eukaryota</taxon>
        <taxon>Viridiplantae</taxon>
        <taxon>Streptophyta</taxon>
        <taxon>Embryophyta</taxon>
        <taxon>Tracheophyta</taxon>
        <taxon>Spermatophyta</taxon>
        <taxon>Magnoliopsida</taxon>
        <taxon>eudicotyledons</taxon>
        <taxon>Gunneridae</taxon>
        <taxon>Pentapetalae</taxon>
        <taxon>asterids</taxon>
        <taxon>campanulids</taxon>
        <taxon>Asterales</taxon>
        <taxon>Asteraceae</taxon>
        <taxon>Asteroideae</taxon>
        <taxon>Anthemideae</taxon>
        <taxon>Anthemidinae</taxon>
        <taxon>Tanacetum</taxon>
    </lineage>
</organism>
<gene>
    <name evidence="1" type="ORF">Tci_321629</name>
</gene>
<protein>
    <submittedName>
        <fullName evidence="1">Uncharacterized protein</fullName>
    </submittedName>
</protein>
<comment type="caution">
    <text evidence="1">The sequence shown here is derived from an EMBL/GenBank/DDBJ whole genome shotgun (WGS) entry which is preliminary data.</text>
</comment>
<sequence>EEPRRVRLNVTFKLVVLDKYLGGNTSKWWILMQSGDSDTNVESHKDGSKGEPSAQEPSTMLEFADFVAVDKRQSRLPSLFIHPPLKDTDKGPRRSLKDTDGVSAFDGDMYTPNDFHIDAFSFDEIGLTDSKHDLIKVWVSGIRLFLKAKRFAWLDGRRSSTAPHQHHLTTTAAIHHPIHDTTNATATSIPPSAPPHRHSLRVPLIASSPSSYLFAPPISRRNHRISGGFASRYRRRGGLCVVDWPPPPR</sequence>
<dbReference type="EMBL" id="BKCJ010111755">
    <property type="protein sequence ID" value="GEX49654.1"/>
    <property type="molecule type" value="Genomic_DNA"/>
</dbReference>
<proteinExistence type="predicted"/>
<name>A0A699H5V5_TANCI</name>
<accession>A0A699H5V5</accession>
<feature type="non-terminal residue" evidence="1">
    <location>
        <position position="1"/>
    </location>
</feature>